<dbReference type="InterPro" id="IPR012381">
    <property type="entry name" value="EutP_PduV"/>
</dbReference>
<evidence type="ECO:0000256" key="1">
    <source>
        <dbReference type="PIRNR" id="PIRNR036409"/>
    </source>
</evidence>
<dbReference type="PANTHER" id="PTHR40453:SF1">
    <property type="entry name" value="PROTEIN YOEF"/>
    <property type="match status" value="1"/>
</dbReference>
<dbReference type="GO" id="GO:0006576">
    <property type="term" value="P:biogenic amine metabolic process"/>
    <property type="evidence" value="ECO:0007669"/>
    <property type="project" value="InterPro"/>
</dbReference>
<dbReference type="SUPFAM" id="SSF52540">
    <property type="entry name" value="P-loop containing nucleoside triphosphate hydrolases"/>
    <property type="match status" value="1"/>
</dbReference>
<sequence>MRKKRIMVIGPTGCGKTTLVNALNGYDGPLRKTQNLIYGENTIDVPGSYIENAWMYKHLIAAAQDASHVLLLVDQSKNNDVYSPGFAKAFRCPVIGVITKCDLMEKNEEISIRQLKKLGVAEPYFKINVPEGTGIEALKEYLLKSKGGSK</sequence>
<evidence type="ECO:0000313" key="2">
    <source>
        <dbReference type="EMBL" id="MBR0597377.1"/>
    </source>
</evidence>
<dbReference type="Proteomes" id="UP000675664">
    <property type="component" value="Unassembled WGS sequence"/>
</dbReference>
<keyword evidence="1" id="KW-0547">Nucleotide-binding</keyword>
<proteinExistence type="inferred from homology"/>
<evidence type="ECO:0000313" key="3">
    <source>
        <dbReference type="Proteomes" id="UP000675664"/>
    </source>
</evidence>
<dbReference type="GO" id="GO:0005524">
    <property type="term" value="F:ATP binding"/>
    <property type="evidence" value="ECO:0007669"/>
    <property type="project" value="UniProtKB-UniRule"/>
</dbReference>
<dbReference type="Gene3D" id="3.40.50.300">
    <property type="entry name" value="P-loop containing nucleotide triphosphate hydrolases"/>
    <property type="match status" value="1"/>
</dbReference>
<dbReference type="AlphaFoldDB" id="A0A8J7VYD3"/>
<dbReference type="PIRSF" id="PIRSF036409">
    <property type="entry name" value="EutP_PduV"/>
    <property type="match status" value="1"/>
</dbReference>
<gene>
    <name evidence="2" type="ORF">KCX82_05810</name>
</gene>
<reference evidence="2" key="1">
    <citation type="submission" date="2021-04" db="EMBL/GenBank/DDBJ databases">
        <title>Sinoanaerobacter chloroacetimidivorans sp. nov., an obligate anaerobic bacterium isolated from anaerobic sludge.</title>
        <authorList>
            <person name="Bao Y."/>
        </authorList>
    </citation>
    <scope>NUCLEOTIDE SEQUENCE</scope>
    <source>
        <strain evidence="2">BAD-6</strain>
    </source>
</reference>
<name>A0A8J7VYD3_9FIRM</name>
<protein>
    <submittedName>
        <fullName evidence="2">50S ribosome-binding GTPase</fullName>
    </submittedName>
</protein>
<dbReference type="CDD" id="cd00882">
    <property type="entry name" value="Ras_like_GTPase"/>
    <property type="match status" value="1"/>
</dbReference>
<keyword evidence="3" id="KW-1185">Reference proteome</keyword>
<comment type="similarity">
    <text evidence="1">Belongs to the EutP/PduV family.</text>
</comment>
<comment type="caution">
    <text evidence="2">The sequence shown here is derived from an EMBL/GenBank/DDBJ whole genome shotgun (WGS) entry which is preliminary data.</text>
</comment>
<dbReference type="InterPro" id="IPR027417">
    <property type="entry name" value="P-loop_NTPase"/>
</dbReference>
<dbReference type="PANTHER" id="PTHR40453">
    <property type="entry name" value="PROTEIN YOEF"/>
    <property type="match status" value="1"/>
</dbReference>
<organism evidence="2 3">
    <name type="scientific">Sinanaerobacter chloroacetimidivorans</name>
    <dbReference type="NCBI Taxonomy" id="2818044"/>
    <lineage>
        <taxon>Bacteria</taxon>
        <taxon>Bacillati</taxon>
        <taxon>Bacillota</taxon>
        <taxon>Clostridia</taxon>
        <taxon>Peptostreptococcales</taxon>
        <taxon>Anaerovoracaceae</taxon>
        <taxon>Sinanaerobacter</taxon>
    </lineage>
</organism>
<dbReference type="RefSeq" id="WP_227017511.1">
    <property type="nucleotide sequence ID" value="NZ_JAGSND010000003.1"/>
</dbReference>
<dbReference type="Pfam" id="PF10662">
    <property type="entry name" value="PduV-EutP"/>
    <property type="match status" value="1"/>
</dbReference>
<accession>A0A8J7VYD3</accession>
<reference evidence="2" key="2">
    <citation type="submission" date="2021-04" db="EMBL/GenBank/DDBJ databases">
        <authorList>
            <person name="Liu J."/>
        </authorList>
    </citation>
    <scope>NUCLEOTIDE SEQUENCE</scope>
    <source>
        <strain evidence="2">BAD-6</strain>
    </source>
</reference>
<dbReference type="EMBL" id="JAGSND010000003">
    <property type="protein sequence ID" value="MBR0597377.1"/>
    <property type="molecule type" value="Genomic_DNA"/>
</dbReference>